<protein>
    <recommendedName>
        <fullName evidence="4">Serine protease</fullName>
    </recommendedName>
</protein>
<proteinExistence type="predicted"/>
<dbReference type="Gene3D" id="2.40.10.10">
    <property type="entry name" value="Trypsin-like serine proteases"/>
    <property type="match status" value="2"/>
</dbReference>
<dbReference type="GO" id="GO:0006508">
    <property type="term" value="P:proteolysis"/>
    <property type="evidence" value="ECO:0007669"/>
    <property type="project" value="InterPro"/>
</dbReference>
<reference evidence="2 3" key="1">
    <citation type="submission" date="2016-11" db="EMBL/GenBank/DDBJ databases">
        <title>Genome sequencing of Zhihengliuella aestuarii B18 antagonistic to Plasmodiophora brassicae.</title>
        <authorList>
            <person name="Luo Y."/>
        </authorList>
    </citation>
    <scope>NUCLEOTIDE SEQUENCE [LARGE SCALE GENOMIC DNA]</scope>
    <source>
        <strain evidence="2 3">B18</strain>
    </source>
</reference>
<dbReference type="AlphaFoldDB" id="A0A1L2ZKU5"/>
<feature type="region of interest" description="Disordered" evidence="1">
    <location>
        <begin position="1"/>
        <end position="25"/>
    </location>
</feature>
<dbReference type="Proteomes" id="UP000183530">
    <property type="component" value="Chromosome"/>
</dbReference>
<dbReference type="InterPro" id="IPR009003">
    <property type="entry name" value="Peptidase_S1_PA"/>
</dbReference>
<dbReference type="EMBL" id="CP018135">
    <property type="protein sequence ID" value="APF39830.1"/>
    <property type="molecule type" value="Genomic_DNA"/>
</dbReference>
<dbReference type="PANTHER" id="PTHR43019">
    <property type="entry name" value="SERINE ENDOPROTEASE DEGS"/>
    <property type="match status" value="1"/>
</dbReference>
<organism evidence="2 3">
    <name type="scientific">Neomicrococcus aestuarii</name>
    <dbReference type="NCBI Taxonomy" id="556325"/>
    <lineage>
        <taxon>Bacteria</taxon>
        <taxon>Bacillati</taxon>
        <taxon>Actinomycetota</taxon>
        <taxon>Actinomycetes</taxon>
        <taxon>Micrococcales</taxon>
        <taxon>Micrococcaceae</taxon>
        <taxon>Neomicrococcus</taxon>
    </lineage>
</organism>
<dbReference type="PRINTS" id="PR00834">
    <property type="entry name" value="PROTEASES2C"/>
</dbReference>
<evidence type="ECO:0000313" key="2">
    <source>
        <dbReference type="EMBL" id="APF39830.1"/>
    </source>
</evidence>
<sequence length="392" mass="40926">MAAASPAAQTAAKQSTVAQEDPDVGESWEKTIATVKGGVARISNIRCDGTGGNGTAFLIGERFVMTAAHVVDDAAQLSVEIGGQTFAGETVGLDSEADLAVIRMDGSSKQHAFKFASKDPEMGTEIAVIGYPLSEPLSVTRGTVSGLNRNPSVQGSVSGSFIQVDASINPGNSGGPLISLDGEIVGVASSIRMTDKITGNVTSADGINFATAVSKALPAAKSWVGAPQSGFMDTCASSSDGSAVTDEYSEAVPQENAEQFTVDTTSQHPDAETILSTFQYIGESINMGDYDAAFSAYSSDLQSKLGSSTEWSKGLQTTQWMAMRIFDVETSSDGDALVKATLVTEQDAKDGVDGQTCSAWYMFYGMVVEDGYWAVDSANTYEHSGPRACSDF</sequence>
<dbReference type="InterPro" id="IPR001940">
    <property type="entry name" value="Peptidase_S1C"/>
</dbReference>
<keyword evidence="3" id="KW-1185">Reference proteome</keyword>
<name>A0A1L2ZKU5_9MICC</name>
<dbReference type="SUPFAM" id="SSF50494">
    <property type="entry name" value="Trypsin-like serine proteases"/>
    <property type="match status" value="1"/>
</dbReference>
<dbReference type="KEGG" id="nae:BHE16_00990"/>
<dbReference type="GO" id="GO:0004252">
    <property type="term" value="F:serine-type endopeptidase activity"/>
    <property type="evidence" value="ECO:0007669"/>
    <property type="project" value="InterPro"/>
</dbReference>
<gene>
    <name evidence="2" type="ORF">BHE16_00990</name>
</gene>
<dbReference type="STRING" id="556325.BHE16_00990"/>
<dbReference type="InterPro" id="IPR043504">
    <property type="entry name" value="Peptidase_S1_PA_chymotrypsin"/>
</dbReference>
<accession>A0A1L2ZKU5</accession>
<dbReference type="Pfam" id="PF13365">
    <property type="entry name" value="Trypsin_2"/>
    <property type="match status" value="1"/>
</dbReference>
<feature type="compositionally biased region" description="Low complexity" evidence="1">
    <location>
        <begin position="1"/>
        <end position="16"/>
    </location>
</feature>
<evidence type="ECO:0000256" key="1">
    <source>
        <dbReference type="SAM" id="MobiDB-lite"/>
    </source>
</evidence>
<evidence type="ECO:0008006" key="4">
    <source>
        <dbReference type="Google" id="ProtNLM"/>
    </source>
</evidence>
<evidence type="ECO:0000313" key="3">
    <source>
        <dbReference type="Proteomes" id="UP000183530"/>
    </source>
</evidence>